<name>A0AAE0SSG2_9BIVA</name>
<feature type="compositionally biased region" description="Basic and acidic residues" evidence="2">
    <location>
        <begin position="9"/>
        <end position="26"/>
    </location>
</feature>
<accession>A0AAE0SSG2</accession>
<reference evidence="3" key="1">
    <citation type="journal article" date="2021" name="Genome Biol. Evol.">
        <title>A High-Quality Reference Genome for a Parasitic Bivalve with Doubly Uniparental Inheritance (Bivalvia: Unionida).</title>
        <authorList>
            <person name="Smith C.H."/>
        </authorList>
    </citation>
    <scope>NUCLEOTIDE SEQUENCE</scope>
    <source>
        <strain evidence="3">CHS0354</strain>
    </source>
</reference>
<dbReference type="Proteomes" id="UP001195483">
    <property type="component" value="Unassembled WGS sequence"/>
</dbReference>
<organism evidence="3 4">
    <name type="scientific">Potamilus streckersoni</name>
    <dbReference type="NCBI Taxonomy" id="2493646"/>
    <lineage>
        <taxon>Eukaryota</taxon>
        <taxon>Metazoa</taxon>
        <taxon>Spiralia</taxon>
        <taxon>Lophotrochozoa</taxon>
        <taxon>Mollusca</taxon>
        <taxon>Bivalvia</taxon>
        <taxon>Autobranchia</taxon>
        <taxon>Heteroconchia</taxon>
        <taxon>Palaeoheterodonta</taxon>
        <taxon>Unionida</taxon>
        <taxon>Unionoidea</taxon>
        <taxon>Unionidae</taxon>
        <taxon>Ambleminae</taxon>
        <taxon>Lampsilini</taxon>
        <taxon>Potamilus</taxon>
    </lineage>
</organism>
<dbReference type="EMBL" id="JAEAOA010002330">
    <property type="protein sequence ID" value="KAK3597397.1"/>
    <property type="molecule type" value="Genomic_DNA"/>
</dbReference>
<feature type="region of interest" description="Disordered" evidence="2">
    <location>
        <begin position="1"/>
        <end position="56"/>
    </location>
</feature>
<reference evidence="3" key="3">
    <citation type="submission" date="2023-05" db="EMBL/GenBank/DDBJ databases">
        <authorList>
            <person name="Smith C.H."/>
        </authorList>
    </citation>
    <scope>NUCLEOTIDE SEQUENCE</scope>
    <source>
        <strain evidence="3">CHS0354</strain>
        <tissue evidence="3">Mantle</tissue>
    </source>
</reference>
<evidence type="ECO:0000313" key="4">
    <source>
        <dbReference type="Proteomes" id="UP001195483"/>
    </source>
</evidence>
<feature type="compositionally biased region" description="Low complexity" evidence="2">
    <location>
        <begin position="29"/>
        <end position="47"/>
    </location>
</feature>
<keyword evidence="1" id="KW-0175">Coiled coil</keyword>
<dbReference type="AlphaFoldDB" id="A0AAE0SSG2"/>
<gene>
    <name evidence="3" type="ORF">CHS0354_040124</name>
</gene>
<protein>
    <recommendedName>
        <fullName evidence="5">Death domain-containing protein</fullName>
    </recommendedName>
</protein>
<evidence type="ECO:0000256" key="2">
    <source>
        <dbReference type="SAM" id="MobiDB-lite"/>
    </source>
</evidence>
<evidence type="ECO:0000256" key="1">
    <source>
        <dbReference type="SAM" id="Coils"/>
    </source>
</evidence>
<keyword evidence="4" id="KW-1185">Reference proteome</keyword>
<proteinExistence type="predicted"/>
<dbReference type="InterPro" id="IPR011029">
    <property type="entry name" value="DEATH-like_dom_sf"/>
</dbReference>
<feature type="coiled-coil region" evidence="1">
    <location>
        <begin position="56"/>
        <end position="90"/>
    </location>
</feature>
<reference evidence="3" key="2">
    <citation type="journal article" date="2021" name="Genome Biol. Evol.">
        <title>Developing a high-quality reference genome for a parasitic bivalve with doubly uniparental inheritance (Bivalvia: Unionida).</title>
        <authorList>
            <person name="Smith C.H."/>
        </authorList>
    </citation>
    <scope>NUCLEOTIDE SEQUENCE</scope>
    <source>
        <strain evidence="3">CHS0354</strain>
        <tissue evidence="3">Mantle</tissue>
    </source>
</reference>
<dbReference type="Gene3D" id="1.10.533.10">
    <property type="entry name" value="Death Domain, Fas"/>
    <property type="match status" value="1"/>
</dbReference>
<evidence type="ECO:0008006" key="5">
    <source>
        <dbReference type="Google" id="ProtNLM"/>
    </source>
</evidence>
<comment type="caution">
    <text evidence="3">The sequence shown here is derived from an EMBL/GenBank/DDBJ whole genome shotgun (WGS) entry which is preliminary data.</text>
</comment>
<sequence>MSTGGNEKTMNKESNEQHFKAGDSKHNSSRPSSESSLSSRASTTKTSSNKHHGPKKEELLKNIADLQQSVENLSEENQELKATVQALIDKFIENGKIKGVVIPKDIINPDVSEIPRDSLVNLAEMLTAESHKSNTMEGRIEELETRITHLNMELAKLLHTRSTLENGLEELCECSTLNGARAKAKQLIYEAKGSVLFTYLDSIPSLDVEPSLDDQHIADDTQKKNKESKDKEPQLTSVISVLLNDKTLDLIPPAKKMPGDTHIKQMHKDLKQYVMQQLSLPKGNGADWRLFAERVGIPNETVQQWKRWKLDLPMQYVFQTWAQSPVATVRLLHRHLVSPQLHCTLLAKRISDFYQVD</sequence>
<feature type="coiled-coil region" evidence="1">
    <location>
        <begin position="133"/>
        <end position="160"/>
    </location>
</feature>
<evidence type="ECO:0000313" key="3">
    <source>
        <dbReference type="EMBL" id="KAK3597397.1"/>
    </source>
</evidence>